<protein>
    <recommendedName>
        <fullName evidence="3">Arsenate reductase</fullName>
    </recommendedName>
</protein>
<dbReference type="EMBL" id="VLLL01000006">
    <property type="protein sequence ID" value="TWJ13002.1"/>
    <property type="molecule type" value="Genomic_DNA"/>
</dbReference>
<dbReference type="OrthoDB" id="8421706at2"/>
<dbReference type="RefSeq" id="WP_147140558.1">
    <property type="nucleotide sequence ID" value="NZ_BAABIJ010000002.1"/>
</dbReference>
<organism evidence="1 2">
    <name type="scientific">Stackebrandtia albiflava</name>
    <dbReference type="NCBI Taxonomy" id="406432"/>
    <lineage>
        <taxon>Bacteria</taxon>
        <taxon>Bacillati</taxon>
        <taxon>Actinomycetota</taxon>
        <taxon>Actinomycetes</taxon>
        <taxon>Glycomycetales</taxon>
        <taxon>Glycomycetaceae</taxon>
        <taxon>Stackebrandtia</taxon>
    </lineage>
</organism>
<dbReference type="AlphaFoldDB" id="A0A562V596"/>
<evidence type="ECO:0000313" key="1">
    <source>
        <dbReference type="EMBL" id="TWJ13002.1"/>
    </source>
</evidence>
<gene>
    <name evidence="1" type="ORF">LX16_3769</name>
</gene>
<proteinExistence type="predicted"/>
<sequence>MTDVTDWTPEACTLPTAARPLRHAEFGALFATALRDVTAVSPTRLRMRFDATAGTEITRLTEAESACCSFFAFTIGKPTNGLITVDVDVPQSRADGLDGLAAHARAARR</sequence>
<name>A0A562V596_9ACTN</name>
<evidence type="ECO:0000313" key="2">
    <source>
        <dbReference type="Proteomes" id="UP000321617"/>
    </source>
</evidence>
<dbReference type="Proteomes" id="UP000321617">
    <property type="component" value="Unassembled WGS sequence"/>
</dbReference>
<accession>A0A562V596</accession>
<reference evidence="1 2" key="1">
    <citation type="journal article" date="2013" name="Stand. Genomic Sci.">
        <title>Genomic Encyclopedia of Type Strains, Phase I: The one thousand microbial genomes (KMG-I) project.</title>
        <authorList>
            <person name="Kyrpides N.C."/>
            <person name="Woyke T."/>
            <person name="Eisen J.A."/>
            <person name="Garrity G."/>
            <person name="Lilburn T.G."/>
            <person name="Beck B.J."/>
            <person name="Whitman W.B."/>
            <person name="Hugenholtz P."/>
            <person name="Klenk H.P."/>
        </authorList>
    </citation>
    <scope>NUCLEOTIDE SEQUENCE [LARGE SCALE GENOMIC DNA]</scope>
    <source>
        <strain evidence="1 2">DSM 45044</strain>
    </source>
</reference>
<evidence type="ECO:0008006" key="3">
    <source>
        <dbReference type="Google" id="ProtNLM"/>
    </source>
</evidence>
<keyword evidence="2" id="KW-1185">Reference proteome</keyword>
<comment type="caution">
    <text evidence="1">The sequence shown here is derived from an EMBL/GenBank/DDBJ whole genome shotgun (WGS) entry which is preliminary data.</text>
</comment>